<name>A0A2Z4FQC2_9DELT</name>
<feature type="signal peptide" evidence="2">
    <location>
        <begin position="1"/>
        <end position="39"/>
    </location>
</feature>
<evidence type="ECO:0000256" key="1">
    <source>
        <dbReference type="SAM" id="MobiDB-lite"/>
    </source>
</evidence>
<dbReference type="Proteomes" id="UP000249799">
    <property type="component" value="Chromosome"/>
</dbReference>
<sequence>MLATTRSIGNRKGNIMHKISKYRLLMLCGFLAFGLAVSACDGDNSKVDSGGDKADVADTQKDEDTTSTNPDKDAGPDITEEPDATITPGFMNGAWKLTDTSDDAVIAYFDLTHLEGNTDVKGGFLTGAGLYDGLLEGGVGVLAESSYEGSTLKIQWNPTTQDVEMLTLNATQVDEDTFSGTVTAVQNVDLDLPVKLVRESQAPGN</sequence>
<keyword evidence="2" id="KW-0732">Signal</keyword>
<dbReference type="KEGG" id="bsed:DN745_18605"/>
<evidence type="ECO:0000313" key="4">
    <source>
        <dbReference type="Proteomes" id="UP000249799"/>
    </source>
</evidence>
<dbReference type="EMBL" id="CP030032">
    <property type="protein sequence ID" value="AWV91227.1"/>
    <property type="molecule type" value="Genomic_DNA"/>
</dbReference>
<feature type="compositionally biased region" description="Basic and acidic residues" evidence="1">
    <location>
        <begin position="46"/>
        <end position="75"/>
    </location>
</feature>
<organism evidence="3 4">
    <name type="scientific">Bradymonas sediminis</name>
    <dbReference type="NCBI Taxonomy" id="1548548"/>
    <lineage>
        <taxon>Bacteria</taxon>
        <taxon>Deltaproteobacteria</taxon>
        <taxon>Bradymonadales</taxon>
        <taxon>Bradymonadaceae</taxon>
        <taxon>Bradymonas</taxon>
    </lineage>
</organism>
<dbReference type="OrthoDB" id="5510912at2"/>
<keyword evidence="4" id="KW-1185">Reference proteome</keyword>
<feature type="chain" id="PRO_5016417390" description="Lipocalin-like domain-containing protein" evidence="2">
    <location>
        <begin position="40"/>
        <end position="205"/>
    </location>
</feature>
<protein>
    <recommendedName>
        <fullName evidence="5">Lipocalin-like domain-containing protein</fullName>
    </recommendedName>
</protein>
<dbReference type="AlphaFoldDB" id="A0A2Z4FQC2"/>
<accession>A0A2Z4FQC2</accession>
<evidence type="ECO:0000256" key="2">
    <source>
        <dbReference type="SAM" id="SignalP"/>
    </source>
</evidence>
<reference evidence="3 4" key="1">
    <citation type="submission" date="2018-06" db="EMBL/GenBank/DDBJ databases">
        <title>Lujinxingia sediminis gen. nov. sp. nov., a new facultative anaerobic member of the class Deltaproteobacteria, and proposal of Lujinxingaceae fam. nov.</title>
        <authorList>
            <person name="Guo L.-Y."/>
            <person name="Li C.-M."/>
            <person name="Wang S."/>
            <person name="Du Z.-J."/>
        </authorList>
    </citation>
    <scope>NUCLEOTIDE SEQUENCE [LARGE SCALE GENOMIC DNA]</scope>
    <source>
        <strain evidence="3 4">FA350</strain>
    </source>
</reference>
<evidence type="ECO:0000313" key="3">
    <source>
        <dbReference type="EMBL" id="AWV91227.1"/>
    </source>
</evidence>
<evidence type="ECO:0008006" key="5">
    <source>
        <dbReference type="Google" id="ProtNLM"/>
    </source>
</evidence>
<feature type="region of interest" description="Disordered" evidence="1">
    <location>
        <begin position="46"/>
        <end position="84"/>
    </location>
</feature>
<proteinExistence type="predicted"/>
<gene>
    <name evidence="3" type="ORF">DN745_18605</name>
</gene>